<feature type="binding site" evidence="8">
    <location>
        <position position="181"/>
    </location>
    <ligand>
        <name>Mg(2+)</name>
        <dbReference type="ChEBI" id="CHEBI:18420"/>
        <label>2</label>
        <note>catalytic</note>
    </ligand>
</feature>
<feature type="site" description="Important for substrate binding and specificity" evidence="8">
    <location>
        <position position="77"/>
    </location>
</feature>
<comment type="cofactor">
    <cofactor evidence="8">
        <name>Mg(2+)</name>
        <dbReference type="ChEBI" id="CHEBI:18420"/>
    </cofactor>
    <text evidence="8">Binds two Mg(2+) per subunit. The active form of the enzyme binds two Mg(2+) ions in its active site. The first Mg(2+) forms only one salt bridge with the protein.</text>
</comment>
<comment type="subunit">
    <text evidence="1 8">Homodimer.</text>
</comment>
<protein>
    <recommendedName>
        <fullName evidence="8">Ribonuclease T</fullName>
        <ecNumber evidence="8">3.1.13.-</ecNumber>
    </recommendedName>
    <alternativeName>
        <fullName evidence="8">Exoribonuclease T</fullName>
        <shortName evidence="8">RNase T</shortName>
    </alternativeName>
</protein>
<keyword evidence="4 8" id="KW-0479">Metal-binding</keyword>
<dbReference type="GO" id="GO:0008408">
    <property type="term" value="F:3'-5' exonuclease activity"/>
    <property type="evidence" value="ECO:0007669"/>
    <property type="project" value="TreeGrafter"/>
</dbReference>
<dbReference type="KEGG" id="ttc:FOKN1_2566"/>
<dbReference type="Pfam" id="PF00929">
    <property type="entry name" value="RNase_T"/>
    <property type="match status" value="1"/>
</dbReference>
<feature type="binding site" evidence="8">
    <location>
        <position position="23"/>
    </location>
    <ligand>
        <name>Mg(2+)</name>
        <dbReference type="ChEBI" id="CHEBI:18420"/>
        <label>1</label>
        <note>catalytic</note>
    </ligand>
</feature>
<keyword evidence="6 8" id="KW-0269">Exonuclease</keyword>
<comment type="similarity">
    <text evidence="8">Belongs to the RNase T family.</text>
</comment>
<accession>A0A1Z4VTH4</accession>
<evidence type="ECO:0000313" key="10">
    <source>
        <dbReference type="EMBL" id="BAZ94937.1"/>
    </source>
</evidence>
<keyword evidence="3 8" id="KW-0540">Nuclease</keyword>
<sequence>MSDPAPVSPMSRRFRGFLPVVVDVETAGFNARKDALLEVAAVTLQLDDSGHMTRRETHAVHVEPFAGANLDPRALAFTGIDPYHPFRFAKPEKDALAQMFKPIRQQIRETGCTRAILVGHNPSFDLAFIKAAAERCNIKRNPFHLFSTFDTATLAGLAYGQTVLARAVQAAGIKWDEGEAHSALYDAERTADLFCAIVNQWRDFCGSGFPAERDWNNIQDSGTQPINTREESE</sequence>
<feature type="site" description="Important for substrate binding and specificity" evidence="8">
    <location>
        <position position="124"/>
    </location>
</feature>
<dbReference type="InterPro" id="IPR036397">
    <property type="entry name" value="RNaseH_sf"/>
</dbReference>
<dbReference type="InterPro" id="IPR005987">
    <property type="entry name" value="RNase_T"/>
</dbReference>
<dbReference type="GO" id="GO:0045004">
    <property type="term" value="P:DNA replication proofreading"/>
    <property type="evidence" value="ECO:0007669"/>
    <property type="project" value="TreeGrafter"/>
</dbReference>
<organism evidence="10 11">
    <name type="scientific">Thiohalobacter thiocyanaticus</name>
    <dbReference type="NCBI Taxonomy" id="585455"/>
    <lineage>
        <taxon>Bacteria</taxon>
        <taxon>Pseudomonadati</taxon>
        <taxon>Pseudomonadota</taxon>
        <taxon>Gammaproteobacteria</taxon>
        <taxon>Thiohalobacterales</taxon>
        <taxon>Thiohalobacteraceae</taxon>
        <taxon>Thiohalobacter</taxon>
    </lineage>
</organism>
<feature type="site" description="Important for substrate binding and specificity" evidence="8">
    <location>
        <position position="29"/>
    </location>
</feature>
<evidence type="ECO:0000256" key="8">
    <source>
        <dbReference type="HAMAP-Rule" id="MF_00157"/>
    </source>
</evidence>
<dbReference type="GO" id="GO:0005829">
    <property type="term" value="C:cytosol"/>
    <property type="evidence" value="ECO:0007669"/>
    <property type="project" value="TreeGrafter"/>
</dbReference>
<dbReference type="Gene3D" id="3.30.420.10">
    <property type="entry name" value="Ribonuclease H-like superfamily/Ribonuclease H"/>
    <property type="match status" value="1"/>
</dbReference>
<feature type="domain" description="Exonuclease" evidence="9">
    <location>
        <begin position="18"/>
        <end position="203"/>
    </location>
</feature>
<dbReference type="RefSeq" id="WP_096366972.1">
    <property type="nucleotide sequence ID" value="NZ_AP018052.1"/>
</dbReference>
<dbReference type="GO" id="GO:0003676">
    <property type="term" value="F:nucleic acid binding"/>
    <property type="evidence" value="ECO:0007669"/>
    <property type="project" value="InterPro"/>
</dbReference>
<dbReference type="GO" id="GO:0016896">
    <property type="term" value="F:RNA exonuclease activity, producing 5'-phosphomonoesters"/>
    <property type="evidence" value="ECO:0007669"/>
    <property type="project" value="UniProtKB-UniRule"/>
</dbReference>
<keyword evidence="2 8" id="KW-0819">tRNA processing</keyword>
<dbReference type="PANTHER" id="PTHR30231">
    <property type="entry name" value="DNA POLYMERASE III SUBUNIT EPSILON"/>
    <property type="match status" value="1"/>
</dbReference>
<keyword evidence="7 8" id="KW-0460">Magnesium</keyword>
<name>A0A1Z4VTH4_9GAMM</name>
<dbReference type="SUPFAM" id="SSF53098">
    <property type="entry name" value="Ribonuclease H-like"/>
    <property type="match status" value="1"/>
</dbReference>
<evidence type="ECO:0000256" key="2">
    <source>
        <dbReference type="ARBA" id="ARBA00022694"/>
    </source>
</evidence>
<dbReference type="HAMAP" id="MF_00157">
    <property type="entry name" value="RNase_T"/>
    <property type="match status" value="1"/>
</dbReference>
<dbReference type="FunFam" id="3.30.420.10:FF:000009">
    <property type="entry name" value="Ribonuclease T"/>
    <property type="match status" value="1"/>
</dbReference>
<dbReference type="AlphaFoldDB" id="A0A1Z4VTH4"/>
<gene>
    <name evidence="8" type="primary">rnt</name>
    <name evidence="10" type="ORF">FOKN1_2566</name>
</gene>
<dbReference type="OrthoDB" id="9778264at2"/>
<feature type="binding site" evidence="8">
    <location>
        <position position="186"/>
    </location>
    <ligand>
        <name>Mg(2+)</name>
        <dbReference type="ChEBI" id="CHEBI:18420"/>
        <label>2</label>
        <note>catalytic</note>
    </ligand>
</feature>
<dbReference type="EC" id="3.1.13.-" evidence="8"/>
<keyword evidence="11" id="KW-1185">Reference proteome</keyword>
<dbReference type="InterPro" id="IPR013520">
    <property type="entry name" value="Ribonucl_H"/>
</dbReference>
<evidence type="ECO:0000259" key="9">
    <source>
        <dbReference type="SMART" id="SM00479"/>
    </source>
</evidence>
<evidence type="ECO:0000256" key="4">
    <source>
        <dbReference type="ARBA" id="ARBA00022723"/>
    </source>
</evidence>
<evidence type="ECO:0000256" key="6">
    <source>
        <dbReference type="ARBA" id="ARBA00022839"/>
    </source>
</evidence>
<dbReference type="Proteomes" id="UP000218765">
    <property type="component" value="Chromosome"/>
</dbReference>
<feature type="binding site" evidence="8">
    <location>
        <position position="25"/>
    </location>
    <ligand>
        <name>Mg(2+)</name>
        <dbReference type="ChEBI" id="CHEBI:18420"/>
        <label>2</label>
        <note>catalytic</note>
    </ligand>
</feature>
<dbReference type="PANTHER" id="PTHR30231:SF2">
    <property type="entry name" value="RIBONUCLEASE T"/>
    <property type="match status" value="1"/>
</dbReference>
<dbReference type="NCBIfam" id="TIGR01298">
    <property type="entry name" value="RNaseT"/>
    <property type="match status" value="1"/>
</dbReference>
<reference evidence="10 11" key="1">
    <citation type="submission" date="2017-05" db="EMBL/GenBank/DDBJ databases">
        <title>Thiocyanate degradation by Thiohalobacter thiocyanaticus FOKN1.</title>
        <authorList>
            <person name="Oshiki M."/>
            <person name="Fukushima T."/>
            <person name="Kawano S."/>
            <person name="Nakagawa J."/>
        </authorList>
    </citation>
    <scope>NUCLEOTIDE SEQUENCE [LARGE SCALE GENOMIC DNA]</scope>
    <source>
        <strain evidence="10 11">FOKN1</strain>
    </source>
</reference>
<dbReference type="InterPro" id="IPR012337">
    <property type="entry name" value="RNaseH-like_sf"/>
</dbReference>
<feature type="site" description="Important for substrate binding and specificity" evidence="8">
    <location>
        <position position="146"/>
    </location>
</feature>
<evidence type="ECO:0000256" key="5">
    <source>
        <dbReference type="ARBA" id="ARBA00022801"/>
    </source>
</evidence>
<evidence type="ECO:0000256" key="3">
    <source>
        <dbReference type="ARBA" id="ARBA00022722"/>
    </source>
</evidence>
<feature type="active site" description="Proton donor/acceptor" evidence="8">
    <location>
        <position position="181"/>
    </location>
</feature>
<dbReference type="CDD" id="cd06134">
    <property type="entry name" value="RNaseT"/>
    <property type="match status" value="1"/>
</dbReference>
<evidence type="ECO:0000256" key="7">
    <source>
        <dbReference type="ARBA" id="ARBA00022842"/>
    </source>
</evidence>
<dbReference type="EMBL" id="AP018052">
    <property type="protein sequence ID" value="BAZ94937.1"/>
    <property type="molecule type" value="Genomic_DNA"/>
</dbReference>
<proteinExistence type="inferred from homology"/>
<dbReference type="GO" id="GO:0000287">
    <property type="term" value="F:magnesium ion binding"/>
    <property type="evidence" value="ECO:0007669"/>
    <property type="project" value="UniProtKB-UniRule"/>
</dbReference>
<dbReference type="GO" id="GO:0008033">
    <property type="term" value="P:tRNA processing"/>
    <property type="evidence" value="ECO:0007669"/>
    <property type="project" value="UniProtKB-KW"/>
</dbReference>
<evidence type="ECO:0000256" key="1">
    <source>
        <dbReference type="ARBA" id="ARBA00011738"/>
    </source>
</evidence>
<feature type="binding site" evidence="8">
    <location>
        <position position="23"/>
    </location>
    <ligand>
        <name>Mg(2+)</name>
        <dbReference type="ChEBI" id="CHEBI:18420"/>
        <label>2</label>
        <note>catalytic</note>
    </ligand>
</feature>
<comment type="function">
    <text evidence="8">Trims short 3' overhangs of a variety of RNA species, leaving a one or two nucleotide 3' overhang. Responsible for the end-turnover of tRNA: specifically removes the terminal AMP residue from uncharged tRNA (tRNA-C-C-A). Also appears to be involved in tRNA biosynthesis.</text>
</comment>
<dbReference type="SMART" id="SM00479">
    <property type="entry name" value="EXOIII"/>
    <property type="match status" value="1"/>
</dbReference>
<keyword evidence="5 8" id="KW-0378">Hydrolase</keyword>
<evidence type="ECO:0000313" key="11">
    <source>
        <dbReference type="Proteomes" id="UP000218765"/>
    </source>
</evidence>